<dbReference type="InterPro" id="IPR036249">
    <property type="entry name" value="Thioredoxin-like_sf"/>
</dbReference>
<dbReference type="PANTHER" id="PTHR46115">
    <property type="entry name" value="THIOREDOXIN-LIKE PROTEIN 1"/>
    <property type="match status" value="1"/>
</dbReference>
<evidence type="ECO:0000259" key="2">
    <source>
        <dbReference type="PROSITE" id="PS51352"/>
    </source>
</evidence>
<evidence type="ECO:0000313" key="3">
    <source>
        <dbReference type="EMBL" id="CAD9767889.1"/>
    </source>
</evidence>
<dbReference type="PROSITE" id="PS51352">
    <property type="entry name" value="THIOREDOXIN_2"/>
    <property type="match status" value="1"/>
</dbReference>
<proteinExistence type="predicted"/>
<feature type="domain" description="Thioredoxin" evidence="2">
    <location>
        <begin position="1"/>
        <end position="104"/>
    </location>
</feature>
<accession>A0A7S2XCP3</accession>
<protein>
    <recommendedName>
        <fullName evidence="2">Thioredoxin domain-containing protein</fullName>
    </recommendedName>
</protein>
<dbReference type="AlphaFoldDB" id="A0A7S2XCP3"/>
<dbReference type="InterPro" id="IPR013766">
    <property type="entry name" value="Thioredoxin_domain"/>
</dbReference>
<dbReference type="SUPFAM" id="SSF52833">
    <property type="entry name" value="Thioredoxin-like"/>
    <property type="match status" value="1"/>
</dbReference>
<gene>
    <name evidence="3" type="ORF">LSP00402_LOCUS11937</name>
</gene>
<reference evidence="3" key="1">
    <citation type="submission" date="2021-01" db="EMBL/GenBank/DDBJ databases">
        <authorList>
            <person name="Corre E."/>
            <person name="Pelletier E."/>
            <person name="Niang G."/>
            <person name="Scheremetjew M."/>
            <person name="Finn R."/>
            <person name="Kale V."/>
            <person name="Holt S."/>
            <person name="Cochrane G."/>
            <person name="Meng A."/>
            <person name="Brown T."/>
            <person name="Cohen L."/>
        </authorList>
    </citation>
    <scope>NUCLEOTIDE SEQUENCE</scope>
    <source>
        <strain evidence="3">CCMP622</strain>
    </source>
</reference>
<dbReference type="Pfam" id="PF00085">
    <property type="entry name" value="Thioredoxin"/>
    <property type="match status" value="1"/>
</dbReference>
<evidence type="ECO:0000256" key="1">
    <source>
        <dbReference type="ARBA" id="ARBA00023157"/>
    </source>
</evidence>
<organism evidence="3">
    <name type="scientific">Lotharella oceanica</name>
    <dbReference type="NCBI Taxonomy" id="641309"/>
    <lineage>
        <taxon>Eukaryota</taxon>
        <taxon>Sar</taxon>
        <taxon>Rhizaria</taxon>
        <taxon>Cercozoa</taxon>
        <taxon>Chlorarachniophyceae</taxon>
        <taxon>Lotharella</taxon>
    </lineage>
</organism>
<dbReference type="CDD" id="cd02947">
    <property type="entry name" value="TRX_family"/>
    <property type="match status" value="1"/>
</dbReference>
<dbReference type="InterPro" id="IPR017937">
    <property type="entry name" value="Thioredoxin_CS"/>
</dbReference>
<keyword evidence="1" id="KW-1015">Disulfide bond</keyword>
<dbReference type="EMBL" id="HBHP01019208">
    <property type="protein sequence ID" value="CAD9767889.1"/>
    <property type="molecule type" value="Transcribed_RNA"/>
</dbReference>
<dbReference type="Gene3D" id="3.40.30.10">
    <property type="entry name" value="Glutaredoxin"/>
    <property type="match status" value="1"/>
</dbReference>
<dbReference type="PROSITE" id="PS00194">
    <property type="entry name" value="THIOREDOXIN_1"/>
    <property type="match status" value="1"/>
</dbReference>
<name>A0A7S2XCP3_9EUKA</name>
<sequence length="268" mass="29510">MSVIHITSESQFEYFLKKGVVVVDFFAEWCGPCKGIAAAFAQLAETYKPVKFLKVDVDQQRAIAAKHEIKSMPTFKYFRDGTLTHTLNGANPQLLHSWVSAEVAAYEGAGRLAKGSKVQIHSLSSASVNGHVGTIVGHAGKYERYVVEYTLEDGETKKKSGIQEKNLRQILDLVVAGIEIQGTAEYNESTRKYQVTKLGEKKAIEVEVSNLKLPKDCRARVVGLSKAPQFNGNMVKVLDAADATDGRYPVVFAHGKKAKLKPDNIRII</sequence>
<dbReference type="PRINTS" id="PR00421">
    <property type="entry name" value="THIOREDOXIN"/>
</dbReference>